<accession>A0A3A8Q1T8</accession>
<sequence>MTSITNRPVSSTVPRQPTAPVEPQAPVAAPQQAPEAQPTSQVRAERERDSFTPAPSPLASLQPTGRMRVSTQGDNFVLEGNAGLGGRAGTPTGGVPTRAGTLSAGGSASVGGSLRVEVPRQGATDAIRNGEMPNPANPESWPVGTRATAQVQGQAAGNVGLRAGPGRLGQALGLSTSLEGQHTQRYEVQRVSPETVRATVTSQDRQQDATSARGFGARQDQRLERSQSADFNITTPEGRGAYQDFLRTGQLPRQDGPGVTNARSSDSLDQNRRLTVADRTVAAAGNDTRITQDSNGYRVQQGERNVDGTRVNRDVRVGNDNTGGQGETRINDSVRATTTARPGQTPETTYSLTFSDPAAAQVARAAFTGNDDAGSAPFSVNLTEQQARQMVERTLGPDMAGGQRPMEQALRVLSGGGQTQFATGLYNATLDQQNPTGARRPLQGTEGAPPSPAATPAFAPAPSLE</sequence>
<feature type="compositionally biased region" description="Polar residues" evidence="1">
    <location>
        <begin position="199"/>
        <end position="210"/>
    </location>
</feature>
<evidence type="ECO:0000256" key="1">
    <source>
        <dbReference type="SAM" id="MobiDB-lite"/>
    </source>
</evidence>
<proteinExistence type="predicted"/>
<protein>
    <submittedName>
        <fullName evidence="2">Uncharacterized protein</fullName>
    </submittedName>
</protein>
<feature type="region of interest" description="Disordered" evidence="1">
    <location>
        <begin position="199"/>
        <end position="239"/>
    </location>
</feature>
<organism evidence="2 3">
    <name type="scientific">Corallococcus aberystwythensis</name>
    <dbReference type="NCBI Taxonomy" id="2316722"/>
    <lineage>
        <taxon>Bacteria</taxon>
        <taxon>Pseudomonadati</taxon>
        <taxon>Myxococcota</taxon>
        <taxon>Myxococcia</taxon>
        <taxon>Myxococcales</taxon>
        <taxon>Cystobacterineae</taxon>
        <taxon>Myxococcaceae</taxon>
        <taxon>Corallococcus</taxon>
    </lineage>
</organism>
<reference evidence="3" key="1">
    <citation type="submission" date="2018-09" db="EMBL/GenBank/DDBJ databases">
        <authorList>
            <person name="Livingstone P.G."/>
            <person name="Whitworth D.E."/>
        </authorList>
    </citation>
    <scope>NUCLEOTIDE SEQUENCE [LARGE SCALE GENOMIC DNA]</scope>
    <source>
        <strain evidence="3">AB050A</strain>
    </source>
</reference>
<feature type="region of interest" description="Disordered" evidence="1">
    <location>
        <begin position="430"/>
        <end position="465"/>
    </location>
</feature>
<evidence type="ECO:0000313" key="2">
    <source>
        <dbReference type="EMBL" id="RKH58812.1"/>
    </source>
</evidence>
<comment type="caution">
    <text evidence="2">The sequence shown here is derived from an EMBL/GenBank/DDBJ whole genome shotgun (WGS) entry which is preliminary data.</text>
</comment>
<dbReference type="OrthoDB" id="5525050at2"/>
<gene>
    <name evidence="2" type="ORF">D7W81_28430</name>
</gene>
<name>A0A3A8Q1T8_9BACT</name>
<feature type="region of interest" description="Disordered" evidence="1">
    <location>
        <begin position="1"/>
        <end position="67"/>
    </location>
</feature>
<feature type="compositionally biased region" description="Low complexity" evidence="1">
    <location>
        <begin position="16"/>
        <end position="39"/>
    </location>
</feature>
<keyword evidence="3" id="KW-1185">Reference proteome</keyword>
<evidence type="ECO:0000313" key="3">
    <source>
        <dbReference type="Proteomes" id="UP000267003"/>
    </source>
</evidence>
<dbReference type="Proteomes" id="UP000267003">
    <property type="component" value="Unassembled WGS sequence"/>
</dbReference>
<feature type="compositionally biased region" description="Polar residues" evidence="1">
    <location>
        <begin position="1"/>
        <end position="15"/>
    </location>
</feature>
<dbReference type="RefSeq" id="WP_120558538.1">
    <property type="nucleotide sequence ID" value="NZ_RAWK01000201.1"/>
</dbReference>
<dbReference type="EMBL" id="RAWK01000201">
    <property type="protein sequence ID" value="RKH58812.1"/>
    <property type="molecule type" value="Genomic_DNA"/>
</dbReference>
<feature type="compositionally biased region" description="Low complexity" evidence="1">
    <location>
        <begin position="454"/>
        <end position="465"/>
    </location>
</feature>
<feature type="region of interest" description="Disordered" evidence="1">
    <location>
        <begin position="249"/>
        <end position="268"/>
    </location>
</feature>
<dbReference type="AlphaFoldDB" id="A0A3A8Q1T8"/>